<name>A0A194S9G6_RHOGW</name>
<reference evidence="1 2" key="1">
    <citation type="journal article" date="2015" name="Front. Microbiol.">
        <title>Genome sequence of the plant growth promoting endophytic yeast Rhodotorula graminis WP1.</title>
        <authorList>
            <person name="Firrincieli A."/>
            <person name="Otillar R."/>
            <person name="Salamov A."/>
            <person name="Schmutz J."/>
            <person name="Khan Z."/>
            <person name="Redman R.S."/>
            <person name="Fleck N.D."/>
            <person name="Lindquist E."/>
            <person name="Grigoriev I.V."/>
            <person name="Doty S.L."/>
        </authorList>
    </citation>
    <scope>NUCLEOTIDE SEQUENCE [LARGE SCALE GENOMIC DNA]</scope>
    <source>
        <strain evidence="1 2">WP1</strain>
    </source>
</reference>
<evidence type="ECO:0008006" key="3">
    <source>
        <dbReference type="Google" id="ProtNLM"/>
    </source>
</evidence>
<proteinExistence type="predicted"/>
<dbReference type="Proteomes" id="UP000053890">
    <property type="component" value="Unassembled WGS sequence"/>
</dbReference>
<dbReference type="AlphaFoldDB" id="A0A194S9G6"/>
<sequence>MSDSLTLLTSDDPPVSLTASRTALAANSKVFADMLSVPAGGKASEPVVVAEAQEALEPFLRLLEGQAPKLSSPQWEVLARLGDKYDSFVVQQAVDARGWKLESKDEEPLHAFTLATTTGNKALLDRSTLRAIRVADRSTLGADKEWGDRLPGA</sequence>
<dbReference type="OrthoDB" id="2529516at2759"/>
<keyword evidence="2" id="KW-1185">Reference proteome</keyword>
<accession>A0A194S9G6</accession>
<organism evidence="1 2">
    <name type="scientific">Rhodotorula graminis (strain WP1)</name>
    <dbReference type="NCBI Taxonomy" id="578459"/>
    <lineage>
        <taxon>Eukaryota</taxon>
        <taxon>Fungi</taxon>
        <taxon>Dikarya</taxon>
        <taxon>Basidiomycota</taxon>
        <taxon>Pucciniomycotina</taxon>
        <taxon>Microbotryomycetes</taxon>
        <taxon>Sporidiobolales</taxon>
        <taxon>Sporidiobolaceae</taxon>
        <taxon>Rhodotorula</taxon>
    </lineage>
</organism>
<dbReference type="RefSeq" id="XP_018273422.1">
    <property type="nucleotide sequence ID" value="XM_018413869.1"/>
</dbReference>
<gene>
    <name evidence="1" type="ORF">RHOBADRAFT_41366</name>
</gene>
<evidence type="ECO:0000313" key="1">
    <source>
        <dbReference type="EMBL" id="KPV77373.1"/>
    </source>
</evidence>
<dbReference type="EMBL" id="KQ474074">
    <property type="protein sequence ID" value="KPV77373.1"/>
    <property type="molecule type" value="Genomic_DNA"/>
</dbReference>
<dbReference type="GeneID" id="28974318"/>
<protein>
    <recommendedName>
        <fullName evidence="3">BTB domain-containing protein</fullName>
    </recommendedName>
</protein>
<evidence type="ECO:0000313" key="2">
    <source>
        <dbReference type="Proteomes" id="UP000053890"/>
    </source>
</evidence>